<dbReference type="FunFam" id="3.30.300.30:FF:000008">
    <property type="entry name" value="2,3-dihydroxybenzoate-AMP ligase"/>
    <property type="match status" value="1"/>
</dbReference>
<dbReference type="GO" id="GO:0004467">
    <property type="term" value="F:long-chain fatty acid-CoA ligase activity"/>
    <property type="evidence" value="ECO:0007669"/>
    <property type="project" value="UniProtKB-EC"/>
</dbReference>
<dbReference type="FunFam" id="3.40.50.12780:FF:000003">
    <property type="entry name" value="Long-chain-fatty-acid--CoA ligase FadD"/>
    <property type="match status" value="1"/>
</dbReference>
<dbReference type="Gene3D" id="3.30.300.30">
    <property type="match status" value="1"/>
</dbReference>
<reference evidence="6" key="1">
    <citation type="journal article" date="2013" name="Stand. Genomic Sci.">
        <title>Genome sequence of the thermophilic fresh-water bacterium Spirochaeta caldaria type strain (H1(T)), reclassification of Spirochaeta caldaria, Spirochaeta stenostrepta, and Spirochaeta zuelzerae in the genus Treponema as Treponema caldaria comb. nov., Treponema stenostrepta comb. nov., and Treponema zuelzerae comb. nov., and emendation of the genus Treponema.</title>
        <authorList>
            <person name="Abt B."/>
            <person name="Goker M."/>
            <person name="Scheuner C."/>
            <person name="Han C."/>
            <person name="Lu M."/>
            <person name="Misra M."/>
            <person name="Lapidus A."/>
            <person name="Nolan M."/>
            <person name="Lucas S."/>
            <person name="Hammon N."/>
            <person name="Deshpande S."/>
            <person name="Cheng J.F."/>
            <person name="Tapia R."/>
            <person name="Goodwin L.A."/>
            <person name="Pitluck S."/>
            <person name="Liolios K."/>
            <person name="Pagani I."/>
            <person name="Ivanova N."/>
            <person name="Mavromatis K."/>
            <person name="Mikhailova N."/>
            <person name="Huntemann M."/>
            <person name="Pati A."/>
            <person name="Chen A."/>
            <person name="Palaniappan K."/>
            <person name="Land M."/>
            <person name="Hauser L."/>
            <person name="Jeffries C.D."/>
            <person name="Rohde M."/>
            <person name="Spring S."/>
            <person name="Gronow S."/>
            <person name="Detter J.C."/>
            <person name="Bristow J."/>
            <person name="Eisen J.A."/>
            <person name="Markowitz V."/>
            <person name="Hugenholtz P."/>
            <person name="Kyrpides N.C."/>
            <person name="Woyke T."/>
            <person name="Klenk H.P."/>
        </authorList>
    </citation>
    <scope>NUCLEOTIDE SEQUENCE</scope>
    <source>
        <strain evidence="6">ATCC 51460 / DSM 7334 / H1</strain>
    </source>
</reference>
<dbReference type="SUPFAM" id="SSF56801">
    <property type="entry name" value="Acetyl-CoA synthetase-like"/>
    <property type="match status" value="1"/>
</dbReference>
<dbReference type="InterPro" id="IPR025110">
    <property type="entry name" value="AMP-bd_C"/>
</dbReference>
<gene>
    <name evidence="5" type="ordered locus">Spica_2428</name>
</gene>
<protein>
    <submittedName>
        <fullName evidence="5">Long-chain-fatty-acid--CoA ligase</fullName>
        <ecNumber evidence="5">6.2.1.3</ecNumber>
    </submittedName>
</protein>
<dbReference type="RefSeq" id="WP_013969818.1">
    <property type="nucleotide sequence ID" value="NC_015732.1"/>
</dbReference>
<dbReference type="EMBL" id="CP002868">
    <property type="protein sequence ID" value="AEJ20537.1"/>
    <property type="molecule type" value="Genomic_DNA"/>
</dbReference>
<organism evidence="5 6">
    <name type="scientific">Gracilinema caldarium (strain ATCC 51460 / DSM 7334 / H1)</name>
    <name type="common">Treponema caldarium</name>
    <dbReference type="NCBI Taxonomy" id="744872"/>
    <lineage>
        <taxon>Bacteria</taxon>
        <taxon>Pseudomonadati</taxon>
        <taxon>Spirochaetota</taxon>
        <taxon>Spirochaetia</taxon>
        <taxon>Spirochaetales</taxon>
        <taxon>Breznakiellaceae</taxon>
        <taxon>Gracilinema</taxon>
    </lineage>
</organism>
<evidence type="ECO:0000313" key="6">
    <source>
        <dbReference type="Proteomes" id="UP000000503"/>
    </source>
</evidence>
<dbReference type="eggNOG" id="COG0318">
    <property type="taxonomic scope" value="Bacteria"/>
</dbReference>
<dbReference type="PANTHER" id="PTHR43201:SF5">
    <property type="entry name" value="MEDIUM-CHAIN ACYL-COA LIGASE ACSF2, MITOCHONDRIAL"/>
    <property type="match status" value="1"/>
</dbReference>
<feature type="domain" description="AMP-dependent synthetase/ligase" evidence="3">
    <location>
        <begin position="18"/>
        <end position="408"/>
    </location>
</feature>
<dbReference type="Pfam" id="PF13193">
    <property type="entry name" value="AMP-binding_C"/>
    <property type="match status" value="1"/>
</dbReference>
<evidence type="ECO:0000259" key="3">
    <source>
        <dbReference type="Pfam" id="PF00501"/>
    </source>
</evidence>
<dbReference type="Gene3D" id="2.30.38.10">
    <property type="entry name" value="Luciferase, Domain 3"/>
    <property type="match status" value="1"/>
</dbReference>
<evidence type="ECO:0000256" key="1">
    <source>
        <dbReference type="ARBA" id="ARBA00006432"/>
    </source>
</evidence>
<accession>F8F490</accession>
<dbReference type="KEGG" id="scd:Spica_2428"/>
<name>F8F490_GRAC1</name>
<evidence type="ECO:0000256" key="2">
    <source>
        <dbReference type="ARBA" id="ARBA00022598"/>
    </source>
</evidence>
<dbReference type="Proteomes" id="UP000000503">
    <property type="component" value="Chromosome"/>
</dbReference>
<dbReference type="EC" id="6.2.1.3" evidence="5"/>
<dbReference type="PROSITE" id="PS00455">
    <property type="entry name" value="AMP_BINDING"/>
    <property type="match status" value="1"/>
</dbReference>
<sequence>MSQQPLIILLEKTLGQVLEEQTLAHPDKEFVVYADRNLRFTYSQFNDRVNALAKGLLAIGLKKGDHLGIWATNVPDWLTFMFATAKIGVVLVTINTNYRTAELEYLVKQADLTALTLIDGWRDSDYVAMVYELIPELRHSERGYLQSERFPFLKHVIFIGQEKHRGMYNTSELLLLGTHIEDGLLEAAKKELTCQDVINMQYTSGTTGFPKGVMLTHRNILNNGYFVAESQRFGPDERLCVPVPLFHCFGCVMAVLGTLTHGGTLVMLESFDPLLVLASVQNERCTALYGVPTMFIAELNHPMFSLFDTSSLRTGIMAGAPCPTDVMKRVISDMHCKDITIAYGLTESSPVMTQTTPEDPFEMKVASVGRPLPGVEVKIVDPETGKDCPPDVQGEVCCRGYNVMRGYYNKPEETARTIDADGWLHSGDLGTIDAQGYFRITGRIKDMIIRGGENVYPREIEEFLYNMEGIKDVQVVGVPSKKYGEEVGAFIILKDGVSMDEADVRDYCRGKISRHKIPRYVFFVKEYPMTASGKIQKYKLRDLSLKLLAEQGIVPE</sequence>
<feature type="domain" description="AMP-binding enzyme C-terminal" evidence="4">
    <location>
        <begin position="459"/>
        <end position="534"/>
    </location>
</feature>
<dbReference type="HOGENOM" id="CLU_000022_59_7_12"/>
<dbReference type="InterPro" id="IPR020845">
    <property type="entry name" value="AMP-binding_CS"/>
</dbReference>
<keyword evidence="6" id="KW-1185">Reference proteome</keyword>
<comment type="similarity">
    <text evidence="1">Belongs to the ATP-dependent AMP-binding enzyme family.</text>
</comment>
<dbReference type="AlphaFoldDB" id="F8F490"/>
<dbReference type="PANTHER" id="PTHR43201">
    <property type="entry name" value="ACYL-COA SYNTHETASE"/>
    <property type="match status" value="1"/>
</dbReference>
<dbReference type="GO" id="GO:0031956">
    <property type="term" value="F:medium-chain fatty acid-CoA ligase activity"/>
    <property type="evidence" value="ECO:0007669"/>
    <property type="project" value="TreeGrafter"/>
</dbReference>
<evidence type="ECO:0000259" key="4">
    <source>
        <dbReference type="Pfam" id="PF13193"/>
    </source>
</evidence>
<dbReference type="CDD" id="cd05917">
    <property type="entry name" value="FACL_like_2"/>
    <property type="match status" value="1"/>
</dbReference>
<evidence type="ECO:0000313" key="5">
    <source>
        <dbReference type="EMBL" id="AEJ20537.1"/>
    </source>
</evidence>
<proteinExistence type="inferred from homology"/>
<dbReference type="InterPro" id="IPR000873">
    <property type="entry name" value="AMP-dep_synth/lig_dom"/>
</dbReference>
<dbReference type="Gene3D" id="3.40.50.980">
    <property type="match status" value="2"/>
</dbReference>
<keyword evidence="2 5" id="KW-0436">Ligase</keyword>
<dbReference type="Pfam" id="PF00501">
    <property type="entry name" value="AMP-binding"/>
    <property type="match status" value="1"/>
</dbReference>
<dbReference type="STRING" id="744872.Spica_2428"/>
<dbReference type="InterPro" id="IPR045851">
    <property type="entry name" value="AMP-bd_C_sf"/>
</dbReference>